<feature type="compositionally biased region" description="Polar residues" evidence="1">
    <location>
        <begin position="481"/>
        <end position="493"/>
    </location>
</feature>
<sequence length="1073" mass="119525">MDGFNKKPQFRHDRVLHPTSEFYSDDNIDSSQSFPSHQTISSNDTDADSTFFDDPWTRYYEEEDTWSLRPIAPNLAQFYEDLYAAVDTKEQDVFHEFHIHETYRLPEEKLDVDRDSAKFLADLFSQFAEKISFAEPEKLLHRLRVEEPVLGVDPTLEMVELQHRNRPELTAKGEKPFPLEVDNGETLHWSKRSLEKFDELKYEIRHGRLGMDKETAEFMRDLMTTTQADETGLEPRFKLESLKISPALLPLSSPRSLPVLSSPLAAIDFTSSPEDLLAQEATNLRKKIMERDEIQGNDLLPIQVDDDAGNLEIHDEDLNEYLTKVAQNGIEIIPQSQEDRIVSPESKLANEMIAYLTNLGEPASDESFSSPTSHKTKRLRDLRVESPLLPDEYEERPGKKAKVGTLKEELGLGLPDLAAEKIPDSMDDHVETDLTQALMPYAQAALDTLAKEQLQEIDTVLRVPVSSLPADPLITPPWQMPTHTDVASSTSNRLPDALPMAERFLLSGDKRWSGVSKVERLLSWTAFPSRLGKIPPEGDFDDGSLARYLADLALDEVTGLEGFIWKPDGYRVLEFDDEELEDLSMQGEYTVEDRRTVDQDIQDAETIIAAPLTGNGQMTSEPVKEVQSVLMAQREEMDFADLLTKRKQALNGLPKSGTPIQAENGSGQASLVNFLRLQGKTISIPANLSPAIVARKMPQPPSIQATTATVTRTAADLSLPALQRPDRRFNLVITHAMMADWKLLRALEAHLPNLEYIERDSVMISQERDGPHKLTRGDIEADLTISASTGIMLMTLQKIKQKPLPGQEKSFHGVKERIGDVAPRYDTLIVLVSEGGNEGNSDKASMAKSSNFEQPLFVQSLDGRDAAALSELVRLNESLPSTEIIVRYIPGGQSALVHWIAAIICQQGWCADDNSSTKNPAAQPATMIRDDDGKRSDDASFLEIAAADVGQQHIPQTSSTPPPPPPPHPAHTTLLADETFWERFLRSAGMNSFAAQMILGRLKKGPRSYSSAWDGLATFIGMSADQRETAFGDLFVPARVGRENLFARVGRVFDRGGNRNGEGGYWANIGGTR</sequence>
<dbReference type="Pfam" id="PF23395">
    <property type="entry name" value="SAM_6"/>
    <property type="match status" value="1"/>
</dbReference>
<evidence type="ECO:0000313" key="4">
    <source>
        <dbReference type="Proteomes" id="UP000504637"/>
    </source>
</evidence>
<evidence type="ECO:0000256" key="1">
    <source>
        <dbReference type="SAM" id="MobiDB-lite"/>
    </source>
</evidence>
<dbReference type="RefSeq" id="XP_033458402.1">
    <property type="nucleotide sequence ID" value="XM_033607751.1"/>
</dbReference>
<dbReference type="Pfam" id="PF23394">
    <property type="entry name" value="DUF7102"/>
    <property type="match status" value="1"/>
</dbReference>
<keyword evidence="4" id="KW-1185">Reference proteome</keyword>
<accession>A0A6J3M030</accession>
<reference evidence="5" key="3">
    <citation type="submission" date="2025-08" db="UniProtKB">
        <authorList>
            <consortium name="RefSeq"/>
        </authorList>
    </citation>
    <scope>IDENTIFICATION</scope>
    <source>
        <strain evidence="5">CBS 342.82</strain>
    </source>
</reference>
<reference evidence="5" key="2">
    <citation type="submission" date="2020-04" db="EMBL/GenBank/DDBJ databases">
        <authorList>
            <consortium name="NCBI Genome Project"/>
        </authorList>
    </citation>
    <scope>NUCLEOTIDE SEQUENCE</scope>
    <source>
        <strain evidence="5">CBS 342.82</strain>
    </source>
</reference>
<name>A0A6J3M030_9PEZI</name>
<feature type="region of interest" description="Disordered" evidence="1">
    <location>
        <begin position="913"/>
        <end position="935"/>
    </location>
</feature>
<feature type="compositionally biased region" description="Pro residues" evidence="1">
    <location>
        <begin position="960"/>
        <end position="969"/>
    </location>
</feature>
<feature type="domain" description="DUF7102" evidence="2">
    <location>
        <begin position="731"/>
        <end position="908"/>
    </location>
</feature>
<organism evidence="5">
    <name type="scientific">Dissoconium aciculare CBS 342.82</name>
    <dbReference type="NCBI Taxonomy" id="1314786"/>
    <lineage>
        <taxon>Eukaryota</taxon>
        <taxon>Fungi</taxon>
        <taxon>Dikarya</taxon>
        <taxon>Ascomycota</taxon>
        <taxon>Pezizomycotina</taxon>
        <taxon>Dothideomycetes</taxon>
        <taxon>Dothideomycetidae</taxon>
        <taxon>Mycosphaerellales</taxon>
        <taxon>Dissoconiaceae</taxon>
        <taxon>Dissoconium</taxon>
    </lineage>
</organism>
<dbReference type="OrthoDB" id="3647246at2759"/>
<feature type="compositionally biased region" description="Polar residues" evidence="1">
    <location>
        <begin position="29"/>
        <end position="44"/>
    </location>
</feature>
<dbReference type="AlphaFoldDB" id="A0A6J3M030"/>
<gene>
    <name evidence="5" type="ORF">K489DRAFT_410850</name>
</gene>
<dbReference type="GeneID" id="54365550"/>
<feature type="region of interest" description="Disordered" evidence="1">
    <location>
        <begin position="474"/>
        <end position="493"/>
    </location>
</feature>
<evidence type="ECO:0000259" key="2">
    <source>
        <dbReference type="Pfam" id="PF23394"/>
    </source>
</evidence>
<feature type="region of interest" description="Disordered" evidence="1">
    <location>
        <begin position="26"/>
        <end position="48"/>
    </location>
</feature>
<evidence type="ECO:0000259" key="3">
    <source>
        <dbReference type="Pfam" id="PF23395"/>
    </source>
</evidence>
<feature type="region of interest" description="Disordered" evidence="1">
    <location>
        <begin position="952"/>
        <end position="971"/>
    </location>
</feature>
<dbReference type="InterPro" id="IPR055528">
    <property type="entry name" value="DUF7102"/>
</dbReference>
<dbReference type="InterPro" id="IPR057559">
    <property type="entry name" value="SAM_6"/>
</dbReference>
<protein>
    <submittedName>
        <fullName evidence="5">Uncharacterized protein</fullName>
    </submittedName>
</protein>
<feature type="region of interest" description="Disordered" evidence="1">
    <location>
        <begin position="361"/>
        <end position="380"/>
    </location>
</feature>
<dbReference type="Proteomes" id="UP000504637">
    <property type="component" value="Unplaced"/>
</dbReference>
<proteinExistence type="predicted"/>
<evidence type="ECO:0000313" key="5">
    <source>
        <dbReference type="RefSeq" id="XP_033458402.1"/>
    </source>
</evidence>
<reference evidence="5" key="1">
    <citation type="submission" date="2020-01" db="EMBL/GenBank/DDBJ databases">
        <authorList>
            <consortium name="DOE Joint Genome Institute"/>
            <person name="Haridas S."/>
            <person name="Albert R."/>
            <person name="Binder M."/>
            <person name="Bloem J."/>
            <person name="Labutti K."/>
            <person name="Salamov A."/>
            <person name="Andreopoulos B."/>
            <person name="Baker S.E."/>
            <person name="Barry K."/>
            <person name="Bills G."/>
            <person name="Bluhm B.H."/>
            <person name="Cannon C."/>
            <person name="Castanera R."/>
            <person name="Culley D.E."/>
            <person name="Daum C."/>
            <person name="Ezra D."/>
            <person name="Gonzalez J.B."/>
            <person name="Henrissat B."/>
            <person name="Kuo A."/>
            <person name="Liang C."/>
            <person name="Lipzen A."/>
            <person name="Lutzoni F."/>
            <person name="Magnuson J."/>
            <person name="Mondo S."/>
            <person name="Nolan M."/>
            <person name="Ohm R."/>
            <person name="Pangilinan J."/>
            <person name="Park H.-J."/>
            <person name="Ramirez L."/>
            <person name="Alfaro M."/>
            <person name="Sun H."/>
            <person name="Tritt A."/>
            <person name="Yoshinaga Y."/>
            <person name="Zwiers L.-H."/>
            <person name="Turgeon B.G."/>
            <person name="Goodwin S.B."/>
            <person name="Spatafora J.W."/>
            <person name="Crous P.W."/>
            <person name="Grigoriev I.V."/>
        </authorList>
    </citation>
    <scope>NUCLEOTIDE SEQUENCE</scope>
    <source>
        <strain evidence="5">CBS 342.82</strain>
    </source>
</reference>
<feature type="domain" description="SAM-like" evidence="3">
    <location>
        <begin position="976"/>
        <end position="1040"/>
    </location>
</feature>